<dbReference type="EMBL" id="ARZA01000147">
    <property type="protein sequence ID" value="EOD00526.1"/>
    <property type="molecule type" value="Genomic_DNA"/>
</dbReference>
<dbReference type="GO" id="GO:0015074">
    <property type="term" value="P:DNA integration"/>
    <property type="evidence" value="ECO:0007669"/>
    <property type="project" value="InterPro"/>
</dbReference>
<feature type="domain" description="Integrase catalytic" evidence="1">
    <location>
        <begin position="1"/>
        <end position="180"/>
    </location>
</feature>
<evidence type="ECO:0000259" key="1">
    <source>
        <dbReference type="PROSITE" id="PS50994"/>
    </source>
</evidence>
<accession>R1CPD7</accession>
<dbReference type="Gene3D" id="3.30.420.10">
    <property type="entry name" value="Ribonuclease H-like superfamily/Ribonuclease H"/>
    <property type="match status" value="1"/>
</dbReference>
<organism evidence="2 3">
    <name type="scientific">Caldisalinibacter kiritimatiensis</name>
    <dbReference type="NCBI Taxonomy" id="1304284"/>
    <lineage>
        <taxon>Bacteria</taxon>
        <taxon>Bacillati</taxon>
        <taxon>Bacillota</taxon>
        <taxon>Tissierellia</taxon>
        <taxon>Tissierellales</taxon>
        <taxon>Thermohalobacteraceae</taxon>
        <taxon>Caldisalinibacter</taxon>
    </lineage>
</organism>
<dbReference type="Pfam" id="PF13610">
    <property type="entry name" value="DDE_Tnp_IS240"/>
    <property type="match status" value="1"/>
</dbReference>
<name>R1CPD7_9FIRM</name>
<dbReference type="InterPro" id="IPR036397">
    <property type="entry name" value="RNaseH_sf"/>
</dbReference>
<evidence type="ECO:0000313" key="3">
    <source>
        <dbReference type="Proteomes" id="UP000013378"/>
    </source>
</evidence>
<evidence type="ECO:0000313" key="2">
    <source>
        <dbReference type="EMBL" id="EOD00526.1"/>
    </source>
</evidence>
<dbReference type="InterPro" id="IPR012337">
    <property type="entry name" value="RNaseH-like_sf"/>
</dbReference>
<dbReference type="eggNOG" id="COG2801">
    <property type="taxonomic scope" value="Bacteria"/>
</dbReference>
<dbReference type="OrthoDB" id="1376408at2"/>
<dbReference type="PROSITE" id="PS50994">
    <property type="entry name" value="INTEGRASE"/>
    <property type="match status" value="1"/>
</dbReference>
<dbReference type="AlphaFoldDB" id="R1CPD7"/>
<dbReference type="InterPro" id="IPR032874">
    <property type="entry name" value="DDE_dom"/>
</dbReference>
<comment type="caution">
    <text evidence="2">The sequence shown here is derived from an EMBL/GenBank/DDBJ whole genome shotgun (WGS) entry which is preliminary data.</text>
</comment>
<keyword evidence="3" id="KW-1185">Reference proteome</keyword>
<dbReference type="GO" id="GO:0003676">
    <property type="term" value="F:nucleic acid binding"/>
    <property type="evidence" value="ECO:0007669"/>
    <property type="project" value="InterPro"/>
</dbReference>
<protein>
    <submittedName>
        <fullName evidence="2">Transposase</fullName>
    </submittedName>
</protein>
<gene>
    <name evidence="2" type="ORF">L21TH_1427</name>
</gene>
<dbReference type="Proteomes" id="UP000013378">
    <property type="component" value="Unassembled WGS sequence"/>
</dbReference>
<dbReference type="InterPro" id="IPR001584">
    <property type="entry name" value="Integrase_cat-core"/>
</dbReference>
<sequence length="214" mass="24784">MSDFTKSHIDDLSSILCGDETYIRVKGKWNYIFFILDPVKKIIVSNLVSKRRDTLSACSAIKQVIDCFKKIPKDLTFVFDGNPIYNLAKLFFFENNINFDIKTVVGLTNDDKISAEFRPYKQFIERLNRTFKDNYRQTNGFGSYNGAISYVTLFTAWFNFLRPHSAINGDVPIQLKQLNKYSNMPAKWAKLIELAQLHAIENQKHKSNTFKKVA</sequence>
<proteinExistence type="predicted"/>
<dbReference type="SUPFAM" id="SSF53098">
    <property type="entry name" value="Ribonuclease H-like"/>
    <property type="match status" value="1"/>
</dbReference>
<reference evidence="2 3" key="1">
    <citation type="journal article" date="2015" name="Geomicrobiol. J.">
        <title>Caldisalinibacter kiritimatiensis gen. nov., sp. nov., a moderately thermohalophilic thiosulfate-reducing bacterium from a hypersaline microbial mat.</title>
        <authorList>
            <person name="Ben Hania W."/>
            <person name="Joseph M."/>
            <person name="Fiebig A."/>
            <person name="Bunk B."/>
            <person name="Klenk H.-P."/>
            <person name="Fardeau M.-L."/>
            <person name="Spring S."/>
        </authorList>
    </citation>
    <scope>NUCLEOTIDE SEQUENCE [LARGE SCALE GENOMIC DNA]</scope>
    <source>
        <strain evidence="2 3">L21-TH-D2</strain>
    </source>
</reference>